<dbReference type="Proteomes" id="UP000199101">
    <property type="component" value="Unassembled WGS sequence"/>
</dbReference>
<evidence type="ECO:0000259" key="2">
    <source>
        <dbReference type="Pfam" id="PF09917"/>
    </source>
</evidence>
<dbReference type="OrthoDB" id="9811671at2"/>
<dbReference type="EMBL" id="FMAG01000008">
    <property type="protein sequence ID" value="SCB44425.1"/>
    <property type="molecule type" value="Genomic_DNA"/>
</dbReference>
<dbReference type="InterPro" id="IPR006311">
    <property type="entry name" value="TAT_signal"/>
</dbReference>
<organism evidence="3 4">
    <name type="scientific">Rhizobium multihospitium</name>
    <dbReference type="NCBI Taxonomy" id="410764"/>
    <lineage>
        <taxon>Bacteria</taxon>
        <taxon>Pseudomonadati</taxon>
        <taxon>Pseudomonadota</taxon>
        <taxon>Alphaproteobacteria</taxon>
        <taxon>Hyphomicrobiales</taxon>
        <taxon>Rhizobiaceae</taxon>
        <taxon>Rhizobium/Agrobacterium group</taxon>
        <taxon>Rhizobium</taxon>
    </lineage>
</organism>
<dbReference type="Gene3D" id="2.40.128.520">
    <property type="match status" value="1"/>
</dbReference>
<proteinExistence type="predicted"/>
<sequence length="157" mass="16808">MDVSKVSRRSAVFLALAAIGLAAAPAAYAQQASPADAIVGVWQADDGSVKLDMFKAGTEFRARLLYGNQLVEADNVTFKKDAKNPDPALRSRSMKNVVFITGLRWNAGSWTGGSLYDGSSGRTYNCQITMQGGKMNLRGYIGISALGQTRTFHRVGA</sequence>
<dbReference type="AlphaFoldDB" id="A0A1C3WWU2"/>
<keyword evidence="1" id="KW-0732">Signal</keyword>
<gene>
    <name evidence="3" type="ORF">GA0061103_6484</name>
</gene>
<dbReference type="InterPro" id="IPR019223">
    <property type="entry name" value="DUF2147"/>
</dbReference>
<evidence type="ECO:0000313" key="3">
    <source>
        <dbReference type="EMBL" id="SCB44425.1"/>
    </source>
</evidence>
<dbReference type="PANTHER" id="PTHR36919:SF2">
    <property type="entry name" value="BLL6627 PROTEIN"/>
    <property type="match status" value="1"/>
</dbReference>
<reference evidence="4" key="1">
    <citation type="submission" date="2016-08" db="EMBL/GenBank/DDBJ databases">
        <authorList>
            <person name="Varghese N."/>
            <person name="Submissions Spin"/>
        </authorList>
    </citation>
    <scope>NUCLEOTIDE SEQUENCE [LARGE SCALE GENOMIC DNA]</scope>
    <source>
        <strain evidence="4">HAMBI 2975</strain>
    </source>
</reference>
<name>A0A1C3WWU2_9HYPH</name>
<dbReference type="Pfam" id="PF09917">
    <property type="entry name" value="DUF2147"/>
    <property type="match status" value="1"/>
</dbReference>
<feature type="domain" description="DUF2147" evidence="2">
    <location>
        <begin position="40"/>
        <end position="154"/>
    </location>
</feature>
<dbReference type="STRING" id="410764.GA0061103_6484"/>
<dbReference type="PROSITE" id="PS51318">
    <property type="entry name" value="TAT"/>
    <property type="match status" value="1"/>
</dbReference>
<evidence type="ECO:0000256" key="1">
    <source>
        <dbReference type="SAM" id="SignalP"/>
    </source>
</evidence>
<protein>
    <submittedName>
        <fullName evidence="3">Uncharacterized conserved protein, DUF2147 family</fullName>
    </submittedName>
</protein>
<accession>A0A1C3WWU2</accession>
<evidence type="ECO:0000313" key="4">
    <source>
        <dbReference type="Proteomes" id="UP000199101"/>
    </source>
</evidence>
<dbReference type="PANTHER" id="PTHR36919">
    <property type="entry name" value="BLR1215 PROTEIN"/>
    <property type="match status" value="1"/>
</dbReference>
<feature type="chain" id="PRO_5008685925" evidence="1">
    <location>
        <begin position="30"/>
        <end position="157"/>
    </location>
</feature>
<keyword evidence="4" id="KW-1185">Reference proteome</keyword>
<feature type="signal peptide" evidence="1">
    <location>
        <begin position="1"/>
        <end position="29"/>
    </location>
</feature>